<reference evidence="3" key="3">
    <citation type="journal article" date="2018" name="Mol. Plant Microbe Interact.">
        <title>Genome sequence resources for the wheat stripe rust pathogen (Puccinia striiformis f. sp. tritici) and the barley stripe rust pathogen (Puccinia striiformis f. sp. hordei).</title>
        <authorList>
            <person name="Xia C."/>
            <person name="Wang M."/>
            <person name="Yin C."/>
            <person name="Cornejo O.E."/>
            <person name="Hulbert S.H."/>
            <person name="Chen X."/>
        </authorList>
    </citation>
    <scope>NUCLEOTIDE SEQUENCE [LARGE SCALE GENOMIC DNA]</scope>
    <source>
        <strain evidence="3">93TX-2</strain>
    </source>
</reference>
<evidence type="ECO:0000256" key="1">
    <source>
        <dbReference type="SAM" id="MobiDB-lite"/>
    </source>
</evidence>
<dbReference type="EMBL" id="PKSM01000085">
    <property type="protein sequence ID" value="POW15409.1"/>
    <property type="molecule type" value="Genomic_DNA"/>
</dbReference>
<organism evidence="2 3">
    <name type="scientific">Puccinia striiformis</name>
    <dbReference type="NCBI Taxonomy" id="27350"/>
    <lineage>
        <taxon>Eukaryota</taxon>
        <taxon>Fungi</taxon>
        <taxon>Dikarya</taxon>
        <taxon>Basidiomycota</taxon>
        <taxon>Pucciniomycotina</taxon>
        <taxon>Pucciniomycetes</taxon>
        <taxon>Pucciniales</taxon>
        <taxon>Pucciniaceae</taxon>
        <taxon>Puccinia</taxon>
    </lineage>
</organism>
<evidence type="ECO:0000313" key="2">
    <source>
        <dbReference type="EMBL" id="POW15409.1"/>
    </source>
</evidence>
<accession>A0A2S4W0Z2</accession>
<name>A0A2S4W0Z2_9BASI</name>
<sequence length="83" mass="9372">MRKPSIGGSGTADSRQAWLDEVQRRARLGEDTASFKHVTTMNKPTKPPIERKVTGKPSTLKLSDKILTITNKIKRHIYLIIIM</sequence>
<protein>
    <submittedName>
        <fullName evidence="2">Uncharacterized protein</fullName>
    </submittedName>
</protein>
<gene>
    <name evidence="2" type="ORF">PSHT_07103</name>
</gene>
<keyword evidence="3" id="KW-1185">Reference proteome</keyword>
<feature type="region of interest" description="Disordered" evidence="1">
    <location>
        <begin position="30"/>
        <end position="56"/>
    </location>
</feature>
<evidence type="ECO:0000313" key="3">
    <source>
        <dbReference type="Proteomes" id="UP000238274"/>
    </source>
</evidence>
<dbReference type="AlphaFoldDB" id="A0A2S4W0Z2"/>
<dbReference type="VEuPathDB" id="FungiDB:PSHT_07103"/>
<proteinExistence type="predicted"/>
<comment type="caution">
    <text evidence="2">The sequence shown here is derived from an EMBL/GenBank/DDBJ whole genome shotgun (WGS) entry which is preliminary data.</text>
</comment>
<reference evidence="3" key="2">
    <citation type="journal article" date="2018" name="BMC Genomics">
        <title>Genomic insights into host adaptation between the wheat stripe rust pathogen (Puccinia striiformis f. sp. tritici) and the barley stripe rust pathogen (Puccinia striiformis f. sp. hordei).</title>
        <authorList>
            <person name="Xia C."/>
            <person name="Wang M."/>
            <person name="Yin C."/>
            <person name="Cornejo O.E."/>
            <person name="Hulbert S.H."/>
            <person name="Chen X."/>
        </authorList>
    </citation>
    <scope>NUCLEOTIDE SEQUENCE [LARGE SCALE GENOMIC DNA]</scope>
    <source>
        <strain evidence="3">93TX-2</strain>
    </source>
</reference>
<dbReference type="Proteomes" id="UP000238274">
    <property type="component" value="Unassembled WGS sequence"/>
</dbReference>
<reference evidence="2 3" key="1">
    <citation type="submission" date="2017-12" db="EMBL/GenBank/DDBJ databases">
        <title>Gene loss provides genomic basis for host adaptation in cereal stripe rust fungi.</title>
        <authorList>
            <person name="Xia C."/>
        </authorList>
    </citation>
    <scope>NUCLEOTIDE SEQUENCE [LARGE SCALE GENOMIC DNA]</scope>
    <source>
        <strain evidence="2 3">93TX-2</strain>
    </source>
</reference>